<dbReference type="PIRSF" id="PIRSF009360">
    <property type="entry name" value="UCP009360"/>
    <property type="match status" value="1"/>
</dbReference>
<name>D8SPA8_SELML</name>
<keyword evidence="5" id="KW-0808">Transferase</keyword>
<dbReference type="InParanoid" id="D8SPA8"/>
<dbReference type="GO" id="GO:0005737">
    <property type="term" value="C:cytoplasm"/>
    <property type="evidence" value="ECO:0000318"/>
    <property type="project" value="GO_Central"/>
</dbReference>
<dbReference type="GO" id="GO:0016757">
    <property type="term" value="F:glycosyltransferase activity"/>
    <property type="evidence" value="ECO:0007669"/>
    <property type="project" value="UniProtKB-KW"/>
</dbReference>
<evidence type="ECO:0000256" key="13">
    <source>
        <dbReference type="SAM" id="SignalP"/>
    </source>
</evidence>
<keyword evidence="8" id="KW-0472">Membrane</keyword>
<evidence type="ECO:0000256" key="1">
    <source>
        <dbReference type="ARBA" id="ARBA00004606"/>
    </source>
</evidence>
<comment type="subcellular location">
    <subcellularLocation>
        <location evidence="1">Membrane</location>
        <topology evidence="1">Single-pass type II membrane protein</topology>
    </subcellularLocation>
</comment>
<dbReference type="OMA" id="LEHKYIS"/>
<keyword evidence="4" id="KW-0328">Glycosyltransferase</keyword>
<keyword evidence="15" id="KW-1185">Reference proteome</keyword>
<evidence type="ECO:0000256" key="4">
    <source>
        <dbReference type="ARBA" id="ARBA00022676"/>
    </source>
</evidence>
<dbReference type="KEGG" id="smo:SELMODRAFT_424254"/>
<evidence type="ECO:0000256" key="6">
    <source>
        <dbReference type="ARBA" id="ARBA00022692"/>
    </source>
</evidence>
<evidence type="ECO:0000256" key="11">
    <source>
        <dbReference type="ARBA" id="ARBA00023277"/>
    </source>
</evidence>
<dbReference type="InterPro" id="IPR019378">
    <property type="entry name" value="GDP-Fuc_O-FucTrfase"/>
</dbReference>
<evidence type="ECO:0000256" key="7">
    <source>
        <dbReference type="ARBA" id="ARBA00022989"/>
    </source>
</evidence>
<proteinExistence type="inferred from homology"/>
<accession>D8SPA8</accession>
<dbReference type="PANTHER" id="PTHR31741">
    <property type="entry name" value="OS02G0726500 PROTEIN-RELATED"/>
    <property type="match status" value="1"/>
</dbReference>
<evidence type="ECO:0000256" key="10">
    <source>
        <dbReference type="ARBA" id="ARBA00023253"/>
    </source>
</evidence>
<organism evidence="15">
    <name type="scientific">Selaginella moellendorffii</name>
    <name type="common">Spikemoss</name>
    <dbReference type="NCBI Taxonomy" id="88036"/>
    <lineage>
        <taxon>Eukaryota</taxon>
        <taxon>Viridiplantae</taxon>
        <taxon>Streptophyta</taxon>
        <taxon>Embryophyta</taxon>
        <taxon>Tracheophyta</taxon>
        <taxon>Lycopodiopsida</taxon>
        <taxon>Selaginellales</taxon>
        <taxon>Selaginellaceae</taxon>
        <taxon>Selaginella</taxon>
    </lineage>
</organism>
<keyword evidence="13" id="KW-0732">Signal</keyword>
<dbReference type="Gramene" id="EFJ13751">
    <property type="protein sequence ID" value="EFJ13751"/>
    <property type="gene ID" value="SELMODRAFT_424254"/>
</dbReference>
<evidence type="ECO:0000256" key="3">
    <source>
        <dbReference type="ARBA" id="ARBA00007737"/>
    </source>
</evidence>
<keyword evidence="9" id="KW-0325">Glycoprotein</keyword>
<dbReference type="EMBL" id="GL377631">
    <property type="protein sequence ID" value="EFJ13751.1"/>
    <property type="molecule type" value="Genomic_DNA"/>
</dbReference>
<dbReference type="GO" id="GO:0006004">
    <property type="term" value="P:fucose metabolic process"/>
    <property type="evidence" value="ECO:0007669"/>
    <property type="project" value="UniProtKB-KW"/>
</dbReference>
<sequence>MKRGLLVAGFFSLLVLIASLRSLPRSRMLSGVSYNQIWWSDPSGRRDFEQCSWWNDLQHALPGVSNGYIIVDCNGGLNQMRRDFCDGVGVARLLNATLLLPQFEGTPYWNDSSGFSDIFDADFFIETMKGYVRVVKELPPPYASKKTVLIDCQKKKLFDYVEAVLPVLLKEKVVIIRPAASQRSDRYPLWAKASRCQACYKALRLVQRLENTAQTVLDAIPRPFLALHLRFEPDMIAYSRCTYSNLSKASLDAIEAARDNKAPFTGSLAESWRNRGKCPLTPGEAAFVLQALRVPTTMPIYLASGSGLLEETAFSRVYPNIYRKLAILGADALKGLHGNSKAALDYYVAVHSDIYVATYFGNMDKMVVAMRAMHGSGKTLVLNRQAFATSVSSGLSGAELAQRMWEVHSSSLFTGRNLPLPDCFCRSTGRTRTKNSD</sequence>
<dbReference type="PANTHER" id="PTHR31741:SF2">
    <property type="entry name" value="O-FUCOSYLTRANSFERASE 13"/>
    <property type="match status" value="1"/>
</dbReference>
<reference evidence="14 15" key="1">
    <citation type="journal article" date="2011" name="Science">
        <title>The Selaginella genome identifies genetic changes associated with the evolution of vascular plants.</title>
        <authorList>
            <person name="Banks J.A."/>
            <person name="Nishiyama T."/>
            <person name="Hasebe M."/>
            <person name="Bowman J.L."/>
            <person name="Gribskov M."/>
            <person name="dePamphilis C."/>
            <person name="Albert V.A."/>
            <person name="Aono N."/>
            <person name="Aoyama T."/>
            <person name="Ambrose B.A."/>
            <person name="Ashton N.W."/>
            <person name="Axtell M.J."/>
            <person name="Barker E."/>
            <person name="Barker M.S."/>
            <person name="Bennetzen J.L."/>
            <person name="Bonawitz N.D."/>
            <person name="Chapple C."/>
            <person name="Cheng C."/>
            <person name="Correa L.G."/>
            <person name="Dacre M."/>
            <person name="DeBarry J."/>
            <person name="Dreyer I."/>
            <person name="Elias M."/>
            <person name="Engstrom E.M."/>
            <person name="Estelle M."/>
            <person name="Feng L."/>
            <person name="Finet C."/>
            <person name="Floyd S.K."/>
            <person name="Frommer W.B."/>
            <person name="Fujita T."/>
            <person name="Gramzow L."/>
            <person name="Gutensohn M."/>
            <person name="Harholt J."/>
            <person name="Hattori M."/>
            <person name="Heyl A."/>
            <person name="Hirai T."/>
            <person name="Hiwatashi Y."/>
            <person name="Ishikawa M."/>
            <person name="Iwata M."/>
            <person name="Karol K.G."/>
            <person name="Koehler B."/>
            <person name="Kolukisaoglu U."/>
            <person name="Kubo M."/>
            <person name="Kurata T."/>
            <person name="Lalonde S."/>
            <person name="Li K."/>
            <person name="Li Y."/>
            <person name="Litt A."/>
            <person name="Lyons E."/>
            <person name="Manning G."/>
            <person name="Maruyama T."/>
            <person name="Michael T.P."/>
            <person name="Mikami K."/>
            <person name="Miyazaki S."/>
            <person name="Morinaga S."/>
            <person name="Murata T."/>
            <person name="Mueller-Roeber B."/>
            <person name="Nelson D.R."/>
            <person name="Obara M."/>
            <person name="Oguri Y."/>
            <person name="Olmstead R.G."/>
            <person name="Onodera N."/>
            <person name="Petersen B.L."/>
            <person name="Pils B."/>
            <person name="Prigge M."/>
            <person name="Rensing S.A."/>
            <person name="Riano-Pachon D.M."/>
            <person name="Roberts A.W."/>
            <person name="Sato Y."/>
            <person name="Scheller H.V."/>
            <person name="Schulz B."/>
            <person name="Schulz C."/>
            <person name="Shakirov E.V."/>
            <person name="Shibagaki N."/>
            <person name="Shinohara N."/>
            <person name="Shippen D.E."/>
            <person name="Soerensen I."/>
            <person name="Sotooka R."/>
            <person name="Sugimoto N."/>
            <person name="Sugita M."/>
            <person name="Sumikawa N."/>
            <person name="Tanurdzic M."/>
            <person name="Theissen G."/>
            <person name="Ulvskov P."/>
            <person name="Wakazuki S."/>
            <person name="Weng J.K."/>
            <person name="Willats W.W."/>
            <person name="Wipf D."/>
            <person name="Wolf P.G."/>
            <person name="Yang L."/>
            <person name="Zimmer A.D."/>
            <person name="Zhu Q."/>
            <person name="Mitros T."/>
            <person name="Hellsten U."/>
            <person name="Loque D."/>
            <person name="Otillar R."/>
            <person name="Salamov A."/>
            <person name="Schmutz J."/>
            <person name="Shapiro H."/>
            <person name="Lindquist E."/>
            <person name="Lucas S."/>
            <person name="Rokhsar D."/>
            <person name="Grigoriev I.V."/>
        </authorList>
    </citation>
    <scope>NUCLEOTIDE SEQUENCE [LARGE SCALE GENOMIC DNA]</scope>
</reference>
<evidence type="ECO:0000256" key="12">
    <source>
        <dbReference type="ARBA" id="ARBA00030350"/>
    </source>
</evidence>
<comment type="pathway">
    <text evidence="2">Glycan metabolism.</text>
</comment>
<evidence type="ECO:0000313" key="14">
    <source>
        <dbReference type="EMBL" id="EFJ13751.1"/>
    </source>
</evidence>
<evidence type="ECO:0000313" key="15">
    <source>
        <dbReference type="Proteomes" id="UP000001514"/>
    </source>
</evidence>
<dbReference type="FunCoup" id="D8SPA8">
    <property type="interactions" value="1593"/>
</dbReference>
<keyword evidence="7" id="KW-1133">Transmembrane helix</keyword>
<dbReference type="GO" id="GO:0016020">
    <property type="term" value="C:membrane"/>
    <property type="evidence" value="ECO:0007669"/>
    <property type="project" value="UniProtKB-SubCell"/>
</dbReference>
<keyword evidence="10" id="KW-0294">Fucose metabolism</keyword>
<dbReference type="AlphaFoldDB" id="D8SPA8"/>
<dbReference type="OrthoDB" id="1718146at2759"/>
<keyword evidence="11" id="KW-0119">Carbohydrate metabolism</keyword>
<protein>
    <recommendedName>
        <fullName evidence="12">O-fucosyltransferase family protein</fullName>
    </recommendedName>
</protein>
<evidence type="ECO:0000256" key="9">
    <source>
        <dbReference type="ARBA" id="ARBA00023180"/>
    </source>
</evidence>
<keyword evidence="6" id="KW-0812">Transmembrane</keyword>
<dbReference type="eggNOG" id="ENOG502QPSR">
    <property type="taxonomic scope" value="Eukaryota"/>
</dbReference>
<gene>
    <name evidence="14" type="ORF">SELMODRAFT_424254</name>
</gene>
<dbReference type="Proteomes" id="UP000001514">
    <property type="component" value="Unassembled WGS sequence"/>
</dbReference>
<feature type="signal peptide" evidence="13">
    <location>
        <begin position="1"/>
        <end position="22"/>
    </location>
</feature>
<comment type="similarity">
    <text evidence="3">Belongs to the glycosyltransferase GT106 family.</text>
</comment>
<evidence type="ECO:0000256" key="8">
    <source>
        <dbReference type="ARBA" id="ARBA00023136"/>
    </source>
</evidence>
<dbReference type="CDD" id="cd11299">
    <property type="entry name" value="O-FucT_plant"/>
    <property type="match status" value="1"/>
</dbReference>
<evidence type="ECO:0000256" key="5">
    <source>
        <dbReference type="ARBA" id="ARBA00022679"/>
    </source>
</evidence>
<dbReference type="InterPro" id="IPR024709">
    <property type="entry name" value="FucosylTrfase_pln"/>
</dbReference>
<feature type="chain" id="PRO_5003122904" description="O-fucosyltransferase family protein" evidence="13">
    <location>
        <begin position="23"/>
        <end position="437"/>
    </location>
</feature>
<evidence type="ECO:0000256" key="2">
    <source>
        <dbReference type="ARBA" id="ARBA00004881"/>
    </source>
</evidence>
<dbReference type="HOGENOM" id="CLU_018420_2_0_1"/>
<dbReference type="Pfam" id="PF10250">
    <property type="entry name" value="O-FucT"/>
    <property type="match status" value="1"/>
</dbReference>